<organism evidence="2 3">
    <name type="scientific">Mycobacterium botniense</name>
    <dbReference type="NCBI Taxonomy" id="84962"/>
    <lineage>
        <taxon>Bacteria</taxon>
        <taxon>Bacillati</taxon>
        <taxon>Actinomycetota</taxon>
        <taxon>Actinomycetes</taxon>
        <taxon>Mycobacteriales</taxon>
        <taxon>Mycobacteriaceae</taxon>
        <taxon>Mycobacterium</taxon>
    </lineage>
</organism>
<reference evidence="2 3" key="1">
    <citation type="journal article" date="2019" name="Emerg. Microbes Infect.">
        <title>Comprehensive subspecies identification of 175 nontuberculous mycobacteria species based on 7547 genomic profiles.</title>
        <authorList>
            <person name="Matsumoto Y."/>
            <person name="Kinjo T."/>
            <person name="Motooka D."/>
            <person name="Nabeya D."/>
            <person name="Jung N."/>
            <person name="Uechi K."/>
            <person name="Horii T."/>
            <person name="Iida T."/>
            <person name="Fujita J."/>
            <person name="Nakamura S."/>
        </authorList>
    </citation>
    <scope>NUCLEOTIDE SEQUENCE [LARGE SCALE GENOMIC DNA]</scope>
    <source>
        <strain evidence="2 3">JCM 17322</strain>
    </source>
</reference>
<dbReference type="AlphaFoldDB" id="A0A7I9XSL6"/>
<protein>
    <submittedName>
        <fullName evidence="2">Uncharacterized protein</fullName>
    </submittedName>
</protein>
<evidence type="ECO:0000313" key="2">
    <source>
        <dbReference type="EMBL" id="GFG72991.1"/>
    </source>
</evidence>
<proteinExistence type="predicted"/>
<keyword evidence="3" id="KW-1185">Reference proteome</keyword>
<dbReference type="EMBL" id="BLKW01000002">
    <property type="protein sequence ID" value="GFG72991.1"/>
    <property type="molecule type" value="Genomic_DNA"/>
</dbReference>
<feature type="region of interest" description="Disordered" evidence="1">
    <location>
        <begin position="73"/>
        <end position="96"/>
    </location>
</feature>
<accession>A0A7I9XSL6</accession>
<dbReference type="Proteomes" id="UP000465361">
    <property type="component" value="Unassembled WGS sequence"/>
</dbReference>
<evidence type="ECO:0000313" key="3">
    <source>
        <dbReference type="Proteomes" id="UP000465361"/>
    </source>
</evidence>
<gene>
    <name evidence="2" type="ORF">MBOT_03560</name>
</gene>
<comment type="caution">
    <text evidence="2">The sequence shown here is derived from an EMBL/GenBank/DDBJ whole genome shotgun (WGS) entry which is preliminary data.</text>
</comment>
<name>A0A7I9XSL6_9MYCO</name>
<sequence length="96" mass="10745">MIGHPKLSRFVTRWPDYKQRFRRQQPSVALLCLLTGNDARPRGGAQRVTAGPIPAGIRPASYDRLSIGHERQRQAPACWSATLQPRWGAPGDDQVE</sequence>
<evidence type="ECO:0000256" key="1">
    <source>
        <dbReference type="SAM" id="MobiDB-lite"/>
    </source>
</evidence>